<dbReference type="AlphaFoldDB" id="A0A2P2IZG8"/>
<feature type="transmembrane region" description="Helical" evidence="1">
    <location>
        <begin position="48"/>
        <end position="67"/>
    </location>
</feature>
<evidence type="ECO:0000313" key="2">
    <source>
        <dbReference type="EMBL" id="MBW86590.1"/>
    </source>
</evidence>
<accession>A0A2P2IZG8</accession>
<dbReference type="EMBL" id="GGEC01006107">
    <property type="protein sequence ID" value="MBW86590.1"/>
    <property type="molecule type" value="Transcribed_RNA"/>
</dbReference>
<name>A0A2P2IZG8_RHIMU</name>
<keyword evidence="1" id="KW-1133">Transmembrane helix</keyword>
<keyword evidence="1" id="KW-0812">Transmembrane</keyword>
<keyword evidence="1" id="KW-0472">Membrane</keyword>
<feature type="transmembrane region" description="Helical" evidence="1">
    <location>
        <begin position="20"/>
        <end position="42"/>
    </location>
</feature>
<protein>
    <submittedName>
        <fullName evidence="2">Uncharacterized protein</fullName>
    </submittedName>
</protein>
<evidence type="ECO:0000256" key="1">
    <source>
        <dbReference type="SAM" id="Phobius"/>
    </source>
</evidence>
<proteinExistence type="predicted"/>
<sequence>MHTAGPASVFKKKAIALMSCSCYCHWLSCLDMMVFVHVYHLYFYHHLLSLQGQILLLVHMCALALPVSSSSIL</sequence>
<organism evidence="2">
    <name type="scientific">Rhizophora mucronata</name>
    <name type="common">Asiatic mangrove</name>
    <dbReference type="NCBI Taxonomy" id="61149"/>
    <lineage>
        <taxon>Eukaryota</taxon>
        <taxon>Viridiplantae</taxon>
        <taxon>Streptophyta</taxon>
        <taxon>Embryophyta</taxon>
        <taxon>Tracheophyta</taxon>
        <taxon>Spermatophyta</taxon>
        <taxon>Magnoliopsida</taxon>
        <taxon>eudicotyledons</taxon>
        <taxon>Gunneridae</taxon>
        <taxon>Pentapetalae</taxon>
        <taxon>rosids</taxon>
        <taxon>fabids</taxon>
        <taxon>Malpighiales</taxon>
        <taxon>Rhizophoraceae</taxon>
        <taxon>Rhizophora</taxon>
    </lineage>
</organism>
<reference evidence="2" key="1">
    <citation type="submission" date="2018-02" db="EMBL/GenBank/DDBJ databases">
        <title>Rhizophora mucronata_Transcriptome.</title>
        <authorList>
            <person name="Meera S.P."/>
            <person name="Sreeshan A."/>
            <person name="Augustine A."/>
        </authorList>
    </citation>
    <scope>NUCLEOTIDE SEQUENCE</scope>
    <source>
        <tissue evidence="2">Leaf</tissue>
    </source>
</reference>